<protein>
    <submittedName>
        <fullName evidence="1">Uncharacterized protein</fullName>
    </submittedName>
</protein>
<proteinExistence type="predicted"/>
<evidence type="ECO:0000313" key="2">
    <source>
        <dbReference type="Proteomes" id="UP000027222"/>
    </source>
</evidence>
<gene>
    <name evidence="1" type="ORF">GALMADRAFT_80104</name>
</gene>
<dbReference type="HOGENOM" id="CLU_127216_0_0_1"/>
<organism evidence="1 2">
    <name type="scientific">Galerina marginata (strain CBS 339.88)</name>
    <dbReference type="NCBI Taxonomy" id="685588"/>
    <lineage>
        <taxon>Eukaryota</taxon>
        <taxon>Fungi</taxon>
        <taxon>Dikarya</taxon>
        <taxon>Basidiomycota</taxon>
        <taxon>Agaricomycotina</taxon>
        <taxon>Agaricomycetes</taxon>
        <taxon>Agaricomycetidae</taxon>
        <taxon>Agaricales</taxon>
        <taxon>Agaricineae</taxon>
        <taxon>Strophariaceae</taxon>
        <taxon>Galerina</taxon>
    </lineage>
</organism>
<evidence type="ECO:0000313" key="1">
    <source>
        <dbReference type="EMBL" id="KDR67155.1"/>
    </source>
</evidence>
<reference evidence="2" key="1">
    <citation type="journal article" date="2014" name="Proc. Natl. Acad. Sci. U.S.A.">
        <title>Extensive sampling of basidiomycete genomes demonstrates inadequacy of the white-rot/brown-rot paradigm for wood decay fungi.</title>
        <authorList>
            <person name="Riley R."/>
            <person name="Salamov A.A."/>
            <person name="Brown D.W."/>
            <person name="Nagy L.G."/>
            <person name="Floudas D."/>
            <person name="Held B.W."/>
            <person name="Levasseur A."/>
            <person name="Lombard V."/>
            <person name="Morin E."/>
            <person name="Otillar R."/>
            <person name="Lindquist E.A."/>
            <person name="Sun H."/>
            <person name="LaButti K.M."/>
            <person name="Schmutz J."/>
            <person name="Jabbour D."/>
            <person name="Luo H."/>
            <person name="Baker S.E."/>
            <person name="Pisabarro A.G."/>
            <person name="Walton J.D."/>
            <person name="Blanchette R.A."/>
            <person name="Henrissat B."/>
            <person name="Martin F."/>
            <person name="Cullen D."/>
            <person name="Hibbett D.S."/>
            <person name="Grigoriev I.V."/>
        </authorList>
    </citation>
    <scope>NUCLEOTIDE SEQUENCE [LARGE SCALE GENOMIC DNA]</scope>
    <source>
        <strain evidence="2">CBS 339.88</strain>
    </source>
</reference>
<sequence length="132" mass="15380">MGPGSRHDLLDDHFGFWNYEKYIGMGKTLMRRYQKALPERNKQVEAHNGFTSSLNPDDVAEWTKMCEDWDRDEFPRSVENPYYVEGADITQEKARKALEEEEQRWLDKGGTALHEISPSLFLIQGLDIEDAQ</sequence>
<name>A0A067S8F7_GALM3</name>
<dbReference type="OrthoDB" id="3010280at2759"/>
<dbReference type="EMBL" id="KL142417">
    <property type="protein sequence ID" value="KDR67155.1"/>
    <property type="molecule type" value="Genomic_DNA"/>
</dbReference>
<dbReference type="Proteomes" id="UP000027222">
    <property type="component" value="Unassembled WGS sequence"/>
</dbReference>
<dbReference type="AlphaFoldDB" id="A0A067S8F7"/>
<keyword evidence="2" id="KW-1185">Reference proteome</keyword>
<accession>A0A067S8F7</accession>
<dbReference type="STRING" id="685588.A0A067S8F7"/>